<dbReference type="Pfam" id="PF10414">
    <property type="entry name" value="CysG_dimeriser"/>
    <property type="match status" value="1"/>
</dbReference>
<dbReference type="PIRSF" id="PIRSF036426">
    <property type="entry name" value="Sirohaem_synth"/>
    <property type="match status" value="1"/>
</dbReference>
<comment type="pathway">
    <text evidence="1">Porphyrin-containing compound metabolism; siroheme biosynthesis; sirohydrochlorin from precorrin-2: step 1/1.</text>
</comment>
<dbReference type="GO" id="GO:0004851">
    <property type="term" value="F:uroporphyrin-III C-methyltransferase activity"/>
    <property type="evidence" value="ECO:0007669"/>
    <property type="project" value="UniProtKB-EC"/>
</dbReference>
<dbReference type="InterPro" id="IPR003043">
    <property type="entry name" value="Uropor_MeTrfase_CS"/>
</dbReference>
<organism evidence="15">
    <name type="scientific">hydrothermal vent metagenome</name>
    <dbReference type="NCBI Taxonomy" id="652676"/>
    <lineage>
        <taxon>unclassified sequences</taxon>
        <taxon>metagenomes</taxon>
        <taxon>ecological metagenomes</taxon>
    </lineage>
</organism>
<evidence type="ECO:0000256" key="5">
    <source>
        <dbReference type="ARBA" id="ARBA00022691"/>
    </source>
</evidence>
<keyword evidence="6 15" id="KW-0560">Oxidoreductase</keyword>
<dbReference type="GO" id="GO:0051266">
    <property type="term" value="F:sirohydrochlorin ferrochelatase activity"/>
    <property type="evidence" value="ECO:0007669"/>
    <property type="project" value="UniProtKB-EC"/>
</dbReference>
<proteinExistence type="inferred from homology"/>
<dbReference type="Gene3D" id="3.30.950.10">
    <property type="entry name" value="Methyltransferase, Cobalt-precorrin-4 Transmethylase, Domain 2"/>
    <property type="match status" value="1"/>
</dbReference>
<reference evidence="15" key="1">
    <citation type="submission" date="2018-06" db="EMBL/GenBank/DDBJ databases">
        <authorList>
            <person name="Zhirakovskaya E."/>
        </authorList>
    </citation>
    <scope>NUCLEOTIDE SEQUENCE</scope>
</reference>
<dbReference type="GO" id="GO:0009236">
    <property type="term" value="P:cobalamin biosynthetic process"/>
    <property type="evidence" value="ECO:0007669"/>
    <property type="project" value="UniProtKB-KW"/>
</dbReference>
<keyword evidence="5" id="KW-0949">S-adenosyl-L-methionine</keyword>
<dbReference type="SUPFAM" id="SSF51735">
    <property type="entry name" value="NAD(P)-binding Rossmann-fold domains"/>
    <property type="match status" value="1"/>
</dbReference>
<feature type="domain" description="Sirohaem synthase dimerisation" evidence="13">
    <location>
        <begin position="150"/>
        <end position="207"/>
    </location>
</feature>
<protein>
    <submittedName>
        <fullName evidence="15">Precorrin-2 oxidase @ Sirohydrochlorin ferrochelatase activity of CysG / Uroporphyrinogen-III methyltransferase</fullName>
        <ecNumber evidence="15">1.3.1.76</ecNumber>
        <ecNumber evidence="15">2.1.1.107</ecNumber>
        <ecNumber evidence="15">4.99.1.4</ecNumber>
    </submittedName>
</protein>
<dbReference type="HAMAP" id="MF_01646">
    <property type="entry name" value="Siroheme_synth"/>
    <property type="match status" value="1"/>
</dbReference>
<dbReference type="CDD" id="cd11642">
    <property type="entry name" value="SUMT"/>
    <property type="match status" value="1"/>
</dbReference>
<keyword evidence="4 15" id="KW-0808">Transferase</keyword>
<keyword evidence="9" id="KW-0627">Porphyrin biosynthesis</keyword>
<comment type="catalytic activity">
    <reaction evidence="11">
        <text>precorrin-2 + NAD(+) = sirohydrochlorin + NADH + 2 H(+)</text>
        <dbReference type="Rhea" id="RHEA:15613"/>
        <dbReference type="ChEBI" id="CHEBI:15378"/>
        <dbReference type="ChEBI" id="CHEBI:57540"/>
        <dbReference type="ChEBI" id="CHEBI:57945"/>
        <dbReference type="ChEBI" id="CHEBI:58351"/>
        <dbReference type="ChEBI" id="CHEBI:58827"/>
        <dbReference type="EC" id="1.3.1.76"/>
    </reaction>
</comment>
<dbReference type="Pfam" id="PF00590">
    <property type="entry name" value="TP_methylase"/>
    <property type="match status" value="1"/>
</dbReference>
<dbReference type="NCBIfam" id="TIGR01470">
    <property type="entry name" value="cysG_Nterm"/>
    <property type="match status" value="1"/>
</dbReference>
<dbReference type="FunFam" id="3.40.1010.10:FF:000001">
    <property type="entry name" value="Siroheme synthase"/>
    <property type="match status" value="1"/>
</dbReference>
<name>A0A3B0TX76_9ZZZZ</name>
<dbReference type="GO" id="GO:0019354">
    <property type="term" value="P:siroheme biosynthetic process"/>
    <property type="evidence" value="ECO:0007669"/>
    <property type="project" value="UniProtKB-UniPathway"/>
</dbReference>
<feature type="domain" description="Tetrapyrrole methylase" evidence="12">
    <location>
        <begin position="222"/>
        <end position="432"/>
    </location>
</feature>
<dbReference type="InterPro" id="IPR035996">
    <property type="entry name" value="4pyrrol_Methylase_sf"/>
</dbReference>
<dbReference type="InterPro" id="IPR014777">
    <property type="entry name" value="4pyrrole_Mease_sub1"/>
</dbReference>
<dbReference type="Pfam" id="PF13241">
    <property type="entry name" value="NAD_binding_7"/>
    <property type="match status" value="1"/>
</dbReference>
<evidence type="ECO:0000313" key="15">
    <source>
        <dbReference type="EMBL" id="VAW19002.1"/>
    </source>
</evidence>
<dbReference type="GO" id="GO:0043115">
    <property type="term" value="F:precorrin-2 dehydrogenase activity"/>
    <property type="evidence" value="ECO:0007669"/>
    <property type="project" value="UniProtKB-EC"/>
</dbReference>
<sequence length="479" mass="51479">MDFLPVFLNIKQRLVVVDGGGTIAARRVEAALKAGANVALYAREPGEELRALFSHSRLRHIARIPVADDFTNCIIAYGASGDPARDQLLVTAAHAAGALVNIADISEYCDFITPALVDRSPIVIAISSGGAAPIIARVLRARIEALIPPGYGRLAEFLGRFRKNVSDKIRGGDRRRHFWGKIIEGPVADLFLAGDSAAAQASLEKELANGPDNNNQRQTGEIYLVGAGPGDPDLLTFRALRLMQRADIVLYDRLAGEDILALVRRDAERINVGKHNGTHTMERGEISRLMIKLARQGKRVLRLKGGDPFLFGGGGEEIETLSAHGIPFQIVPGITAALGCAAYAGIPLTHSDHAQSCVFITAHGKNGELDLDWKALMRPAQTVVVYTGLANIEKLAVGFMEHGASPDMPAALIDSATRPGQQVIVGNLGDLAAKSKAAKLEGPLTIIIGEVVRLYPQLKWITSRREAAHKMSLHAQETL</sequence>
<dbReference type="EC" id="2.1.1.107" evidence="15"/>
<dbReference type="AlphaFoldDB" id="A0A3B0TX76"/>
<dbReference type="UniPathway" id="UPA00262">
    <property type="reaction ID" value="UER00222"/>
</dbReference>
<keyword evidence="7" id="KW-0520">NAD</keyword>
<keyword evidence="3 15" id="KW-0489">Methyltransferase</keyword>
<dbReference type="Gene3D" id="1.10.8.210">
    <property type="entry name" value="Sirohaem synthase, dimerisation domain"/>
    <property type="match status" value="1"/>
</dbReference>
<dbReference type="EC" id="4.99.1.4" evidence="15"/>
<keyword evidence="10" id="KW-0511">Multifunctional enzyme</keyword>
<accession>A0A3B0TX76</accession>
<dbReference type="NCBIfam" id="NF004790">
    <property type="entry name" value="PRK06136.1"/>
    <property type="match status" value="1"/>
</dbReference>
<keyword evidence="8 15" id="KW-0456">Lyase</keyword>
<dbReference type="InterPro" id="IPR006367">
    <property type="entry name" value="Sirohaem_synthase_N"/>
</dbReference>
<dbReference type="Gene3D" id="3.40.50.720">
    <property type="entry name" value="NAD(P)-binding Rossmann-like Domain"/>
    <property type="match status" value="1"/>
</dbReference>
<evidence type="ECO:0000256" key="7">
    <source>
        <dbReference type="ARBA" id="ARBA00023027"/>
    </source>
</evidence>
<evidence type="ECO:0000256" key="11">
    <source>
        <dbReference type="ARBA" id="ARBA00047561"/>
    </source>
</evidence>
<evidence type="ECO:0000259" key="14">
    <source>
        <dbReference type="Pfam" id="PF14824"/>
    </source>
</evidence>
<dbReference type="InterPro" id="IPR006366">
    <property type="entry name" value="CobA/CysG_C"/>
</dbReference>
<dbReference type="EC" id="1.3.1.76" evidence="15"/>
<evidence type="ECO:0000259" key="13">
    <source>
        <dbReference type="Pfam" id="PF10414"/>
    </source>
</evidence>
<dbReference type="InterPro" id="IPR028281">
    <property type="entry name" value="Sirohaem_synthase_central"/>
</dbReference>
<dbReference type="InterPro" id="IPR014776">
    <property type="entry name" value="4pyrrole_Mease_sub2"/>
</dbReference>
<dbReference type="SUPFAM" id="SSF53790">
    <property type="entry name" value="Tetrapyrrole methylase"/>
    <property type="match status" value="1"/>
</dbReference>
<feature type="domain" description="Siroheme synthase central" evidence="14">
    <location>
        <begin position="124"/>
        <end position="145"/>
    </location>
</feature>
<evidence type="ECO:0000256" key="4">
    <source>
        <dbReference type="ARBA" id="ARBA00022679"/>
    </source>
</evidence>
<dbReference type="InterPro" id="IPR036291">
    <property type="entry name" value="NAD(P)-bd_dom_sf"/>
</dbReference>
<gene>
    <name evidence="15" type="ORF">MNBD_ALPHA12-104</name>
</gene>
<dbReference type="NCBIfam" id="TIGR01469">
    <property type="entry name" value="cobA_cysG_Cterm"/>
    <property type="match status" value="1"/>
</dbReference>
<dbReference type="FunFam" id="3.30.950.10:FF:000001">
    <property type="entry name" value="Siroheme synthase"/>
    <property type="match status" value="1"/>
</dbReference>
<dbReference type="InterPro" id="IPR019478">
    <property type="entry name" value="Sirohaem_synthase_dimer_dom"/>
</dbReference>
<evidence type="ECO:0000256" key="9">
    <source>
        <dbReference type="ARBA" id="ARBA00023244"/>
    </source>
</evidence>
<dbReference type="PANTHER" id="PTHR45790:SF1">
    <property type="entry name" value="SIROHEME SYNTHASE"/>
    <property type="match status" value="1"/>
</dbReference>
<dbReference type="InterPro" id="IPR050161">
    <property type="entry name" value="Siro_Cobalamin_biosynth"/>
</dbReference>
<dbReference type="EMBL" id="UOEO01000097">
    <property type="protein sequence ID" value="VAW19002.1"/>
    <property type="molecule type" value="Genomic_DNA"/>
</dbReference>
<dbReference type="Gene3D" id="3.30.160.110">
    <property type="entry name" value="Siroheme synthase, domain 2"/>
    <property type="match status" value="1"/>
</dbReference>
<dbReference type="SUPFAM" id="SSF75615">
    <property type="entry name" value="Siroheme synthase middle domains-like"/>
    <property type="match status" value="1"/>
</dbReference>
<dbReference type="Pfam" id="PF14824">
    <property type="entry name" value="Sirohm_synth_M"/>
    <property type="match status" value="1"/>
</dbReference>
<evidence type="ECO:0000256" key="8">
    <source>
        <dbReference type="ARBA" id="ARBA00023239"/>
    </source>
</evidence>
<evidence type="ECO:0000256" key="10">
    <source>
        <dbReference type="ARBA" id="ARBA00023268"/>
    </source>
</evidence>
<keyword evidence="2" id="KW-0169">Cobalamin biosynthesis</keyword>
<dbReference type="PROSITE" id="PS00840">
    <property type="entry name" value="SUMT_2"/>
    <property type="match status" value="1"/>
</dbReference>
<dbReference type="InterPro" id="IPR000878">
    <property type="entry name" value="4pyrrol_Mease"/>
</dbReference>
<dbReference type="InterPro" id="IPR012409">
    <property type="entry name" value="Sirohaem_synth"/>
</dbReference>
<dbReference type="InterPro" id="IPR037115">
    <property type="entry name" value="Sirohaem_synt_dimer_dom_sf"/>
</dbReference>
<evidence type="ECO:0000256" key="1">
    <source>
        <dbReference type="ARBA" id="ARBA00005010"/>
    </source>
</evidence>
<dbReference type="GO" id="GO:0051287">
    <property type="term" value="F:NAD binding"/>
    <property type="evidence" value="ECO:0007669"/>
    <property type="project" value="InterPro"/>
</dbReference>
<dbReference type="NCBIfam" id="NF007922">
    <property type="entry name" value="PRK10637.1"/>
    <property type="match status" value="1"/>
</dbReference>
<evidence type="ECO:0000256" key="6">
    <source>
        <dbReference type="ARBA" id="ARBA00023002"/>
    </source>
</evidence>
<dbReference type="GO" id="GO:0032259">
    <property type="term" value="P:methylation"/>
    <property type="evidence" value="ECO:0007669"/>
    <property type="project" value="UniProtKB-KW"/>
</dbReference>
<evidence type="ECO:0000259" key="12">
    <source>
        <dbReference type="Pfam" id="PF00590"/>
    </source>
</evidence>
<evidence type="ECO:0000256" key="2">
    <source>
        <dbReference type="ARBA" id="ARBA00022573"/>
    </source>
</evidence>
<dbReference type="PANTHER" id="PTHR45790">
    <property type="entry name" value="SIROHEME SYNTHASE-RELATED"/>
    <property type="match status" value="1"/>
</dbReference>
<dbReference type="Gene3D" id="3.40.1010.10">
    <property type="entry name" value="Cobalt-precorrin-4 Transmethylase, Domain 1"/>
    <property type="match status" value="1"/>
</dbReference>
<evidence type="ECO:0000256" key="3">
    <source>
        <dbReference type="ARBA" id="ARBA00022603"/>
    </source>
</evidence>